<reference evidence="2" key="1">
    <citation type="submission" date="2023-08" db="EMBL/GenBank/DDBJ databases">
        <title>Complete Genome Sequences of butyrate producing Anaerostipes hadrus strains BA1 and GIF7 isolated from the terminal ileum of a healthy lean male.</title>
        <authorList>
            <person name="Low A."/>
            <person name="Sheludchenko M."/>
            <person name="Cheng H.E."/>
            <person name="Koh X.Q."/>
            <person name="Lee J."/>
        </authorList>
    </citation>
    <scope>NUCLEOTIDE SEQUENCE</scope>
    <source>
        <strain evidence="2">BA1</strain>
    </source>
</reference>
<feature type="transmembrane region" description="Helical" evidence="1">
    <location>
        <begin position="122"/>
        <end position="140"/>
    </location>
</feature>
<feature type="transmembrane region" description="Helical" evidence="1">
    <location>
        <begin position="71"/>
        <end position="91"/>
    </location>
</feature>
<dbReference type="GeneID" id="92741989"/>
<dbReference type="Pfam" id="PF03419">
    <property type="entry name" value="Peptidase_U4"/>
    <property type="match status" value="1"/>
</dbReference>
<organism evidence="2 3">
    <name type="scientific">Anaerostipes hadrus</name>
    <dbReference type="NCBI Taxonomy" id="649756"/>
    <lineage>
        <taxon>Bacteria</taxon>
        <taxon>Bacillati</taxon>
        <taxon>Bacillota</taxon>
        <taxon>Clostridia</taxon>
        <taxon>Lachnospirales</taxon>
        <taxon>Lachnospiraceae</taxon>
        <taxon>Anaerostipes</taxon>
    </lineage>
</organism>
<dbReference type="EMBL" id="CP132968">
    <property type="protein sequence ID" value="WMD15961.1"/>
    <property type="molecule type" value="Genomic_DNA"/>
</dbReference>
<dbReference type="GO" id="GO:0006508">
    <property type="term" value="P:proteolysis"/>
    <property type="evidence" value="ECO:0007669"/>
    <property type="project" value="InterPro"/>
</dbReference>
<keyword evidence="1" id="KW-1133">Transmembrane helix</keyword>
<dbReference type="InterPro" id="IPR005081">
    <property type="entry name" value="SpoIIGA"/>
</dbReference>
<feature type="transmembrane region" description="Helical" evidence="1">
    <location>
        <begin position="45"/>
        <end position="65"/>
    </location>
</feature>
<feature type="transmembrane region" description="Helical" evidence="1">
    <location>
        <begin position="13"/>
        <end position="33"/>
    </location>
</feature>
<dbReference type="GO" id="GO:0030436">
    <property type="term" value="P:asexual sporulation"/>
    <property type="evidence" value="ECO:0007669"/>
    <property type="project" value="InterPro"/>
</dbReference>
<dbReference type="GO" id="GO:0004190">
    <property type="term" value="F:aspartic-type endopeptidase activity"/>
    <property type="evidence" value="ECO:0007669"/>
    <property type="project" value="InterPro"/>
</dbReference>
<name>A0AAQ3PW16_ANAHA</name>
<gene>
    <name evidence="2" type="ORF">RBI15_11325</name>
</gene>
<proteinExistence type="predicted"/>
<evidence type="ECO:0000313" key="2">
    <source>
        <dbReference type="EMBL" id="WMD15961.1"/>
    </source>
</evidence>
<dbReference type="AlphaFoldDB" id="A0AAQ3PW16"/>
<evidence type="ECO:0000256" key="1">
    <source>
        <dbReference type="SAM" id="Phobius"/>
    </source>
</evidence>
<keyword evidence="1" id="KW-0472">Membrane</keyword>
<keyword evidence="1" id="KW-0812">Transmembrane</keyword>
<dbReference type="RefSeq" id="WP_244090746.1">
    <property type="nucleotide sequence ID" value="NZ_CP132968.1"/>
</dbReference>
<sequence length="279" mass="32671">MTKYFLEIFYNCIMYFIEMFLEQWIMIAFQLKLLEWIIHKKMKFYKIFAASIFGSFSGCLILQLYDEDHGLKLGLMIISIVMTVKISCAFPMKKAWKYSVYLLVLSLFTGGIFTMIKSQIILPWLILATASCMLVRYLYVSAVKDMNHDKESFYQVEFTILHKKLEVCAFLDTGNFLYEPVSQMPVCILEEETFLKYFHEPLFKMIEKQEAEGIRMIPYQSVGREHGMMPAVMANDMKITKEDRIIEHKKAVIAISKVSLSKWGAYEMLLHPDLIKNGR</sequence>
<protein>
    <submittedName>
        <fullName evidence="2">Sigma-E processing peptidase SpoIIGA</fullName>
    </submittedName>
</protein>
<dbReference type="Proteomes" id="UP001243496">
    <property type="component" value="Chromosome"/>
</dbReference>
<feature type="transmembrane region" description="Helical" evidence="1">
    <location>
        <begin position="98"/>
        <end position="116"/>
    </location>
</feature>
<evidence type="ECO:0000313" key="3">
    <source>
        <dbReference type="Proteomes" id="UP001243496"/>
    </source>
</evidence>
<accession>A0AAQ3PW16</accession>